<dbReference type="AlphaFoldDB" id="A0A9W9CY01"/>
<dbReference type="InterPro" id="IPR006076">
    <property type="entry name" value="FAD-dep_OxRdtase"/>
</dbReference>
<evidence type="ECO:0000259" key="1">
    <source>
        <dbReference type="Pfam" id="PF01266"/>
    </source>
</evidence>
<dbReference type="PANTHER" id="PTHR13847:SF284">
    <property type="entry name" value="FAD DEPENDENT OXIDOREDUCTASE DOMAIN-CONTAINING PROTEIN"/>
    <property type="match status" value="1"/>
</dbReference>
<organism evidence="2 3">
    <name type="scientific">Gnomoniopsis smithogilvyi</name>
    <dbReference type="NCBI Taxonomy" id="1191159"/>
    <lineage>
        <taxon>Eukaryota</taxon>
        <taxon>Fungi</taxon>
        <taxon>Dikarya</taxon>
        <taxon>Ascomycota</taxon>
        <taxon>Pezizomycotina</taxon>
        <taxon>Sordariomycetes</taxon>
        <taxon>Sordariomycetidae</taxon>
        <taxon>Diaporthales</taxon>
        <taxon>Gnomoniaceae</taxon>
        <taxon>Gnomoniopsis</taxon>
    </lineage>
</organism>
<dbReference type="PANTHER" id="PTHR13847">
    <property type="entry name" value="SARCOSINE DEHYDROGENASE-RELATED"/>
    <property type="match status" value="1"/>
</dbReference>
<protein>
    <recommendedName>
        <fullName evidence="1">FAD dependent oxidoreductase domain-containing protein</fullName>
    </recommendedName>
</protein>
<dbReference type="Gene3D" id="3.30.9.10">
    <property type="entry name" value="D-Amino Acid Oxidase, subunit A, domain 2"/>
    <property type="match status" value="1"/>
</dbReference>
<dbReference type="EMBL" id="JAPEVB010000002">
    <property type="protein sequence ID" value="KAJ4393056.1"/>
    <property type="molecule type" value="Genomic_DNA"/>
</dbReference>
<dbReference type="Proteomes" id="UP001140453">
    <property type="component" value="Unassembled WGS sequence"/>
</dbReference>
<dbReference type="Pfam" id="PF01266">
    <property type="entry name" value="DAO"/>
    <property type="match status" value="1"/>
</dbReference>
<evidence type="ECO:0000313" key="3">
    <source>
        <dbReference type="Proteomes" id="UP001140453"/>
    </source>
</evidence>
<name>A0A9W9CY01_9PEZI</name>
<keyword evidence="3" id="KW-1185">Reference proteome</keyword>
<accession>A0A9W9CY01</accession>
<dbReference type="OrthoDB" id="429143at2759"/>
<gene>
    <name evidence="2" type="ORF">N0V93_002263</name>
</gene>
<reference evidence="2" key="1">
    <citation type="submission" date="2022-10" db="EMBL/GenBank/DDBJ databases">
        <title>Tapping the CABI collections for fungal endophytes: first genome assemblies for Collariella, Neodidymelliopsis, Ascochyta clinopodiicola, Didymella pomorum, Didymosphaeria variabile, Neocosmospora piperis and Neocucurbitaria cava.</title>
        <authorList>
            <person name="Hill R."/>
        </authorList>
    </citation>
    <scope>NUCLEOTIDE SEQUENCE</scope>
    <source>
        <strain evidence="2">IMI 355082</strain>
    </source>
</reference>
<dbReference type="GO" id="GO:0005737">
    <property type="term" value="C:cytoplasm"/>
    <property type="evidence" value="ECO:0007669"/>
    <property type="project" value="TreeGrafter"/>
</dbReference>
<feature type="domain" description="FAD dependent oxidoreductase" evidence="1">
    <location>
        <begin position="42"/>
        <end position="451"/>
    </location>
</feature>
<evidence type="ECO:0000313" key="2">
    <source>
        <dbReference type="EMBL" id="KAJ4393056.1"/>
    </source>
</evidence>
<sequence length="498" mass="54041">MDERAQIPVGLPREEPTVSYWQDPPSYLAEARTTAELPERADIVIVGSGITGAAIAWNLLGPDAEAQHDAREPPSVVMLEARTACSGATGRNGGHTKAASYRSFLDNAATLGTAEAAKIARLELANINAVHAFAREQQIDCESRPCQTVDVIYDEAQWRTAHEAVAAMREALGADDPASVYTFHDAAAVRELFHVAGEDPKPLGGVSYAAGSISAYKLGVGVLRCAVQRGLNLQTKTPVTELVQSAGEEWKVCTPRGTILAKKVVLATNGYTAHLWKPFQGAVVPLRGQVTAHRPGAKMPADGLPGTYSFIYDTGYEYMIPRPKHTMGSHPSLIDPRFAEDERAGDIIIGGGLGRAPQKGLLEYGTTDDTTINADISRYLFGTTAQYFGEKWGSDHPDGRIRREWTGIMGYSPDGFPFVGEVPGQKGLWASCCFQGHGMVFCWMCAKGLVQMMRAQNAGADSSSDLDEWFPEVFKITEKRMEKRFQGRLHTPAVVENP</sequence>
<dbReference type="SUPFAM" id="SSF51905">
    <property type="entry name" value="FAD/NAD(P)-binding domain"/>
    <property type="match status" value="1"/>
</dbReference>
<dbReference type="InterPro" id="IPR036188">
    <property type="entry name" value="FAD/NAD-bd_sf"/>
</dbReference>
<comment type="caution">
    <text evidence="2">The sequence shown here is derived from an EMBL/GenBank/DDBJ whole genome shotgun (WGS) entry which is preliminary data.</text>
</comment>
<proteinExistence type="predicted"/>
<dbReference type="Gene3D" id="3.50.50.60">
    <property type="entry name" value="FAD/NAD(P)-binding domain"/>
    <property type="match status" value="1"/>
</dbReference>